<comment type="similarity">
    <text evidence="23 24">In the 4th section; belongs to the type-I 3-dehydroquinase family.</text>
</comment>
<comment type="similarity">
    <text evidence="5">In the N-terminal section; belongs to the shikimate kinase family.</text>
</comment>
<keyword evidence="8 23" id="KW-0028">Amino-acid biosynthesis</keyword>
<keyword evidence="18 23" id="KW-0456">Lyase</keyword>
<dbReference type="Gene3D" id="3.40.50.1970">
    <property type="match status" value="1"/>
</dbReference>
<keyword evidence="9 23" id="KW-0808">Transferase</keyword>
<feature type="binding site" evidence="23">
    <location>
        <position position="267"/>
    </location>
    <ligand>
        <name>7-phospho-2-dehydro-3-deoxy-D-arabino-heptonate</name>
        <dbReference type="ChEBI" id="CHEBI:58394"/>
    </ligand>
</feature>
<feature type="domain" description="3-dehydroquinate synthase N-terminal" evidence="27">
    <location>
        <begin position="88"/>
        <end position="200"/>
    </location>
</feature>
<feature type="binding site" evidence="23">
    <location>
        <position position="157"/>
    </location>
    <ligand>
        <name>7-phospho-2-dehydro-3-deoxy-D-arabino-heptonate</name>
        <dbReference type="ChEBI" id="CHEBI:58394"/>
    </ligand>
</feature>
<comment type="similarity">
    <text evidence="23 24">In the 3rd section; belongs to the shikimate kinase family.</text>
</comment>
<dbReference type="Gene3D" id="3.40.50.300">
    <property type="entry name" value="P-loop containing nucleotide triphosphate hydrolases"/>
    <property type="match status" value="1"/>
</dbReference>
<dbReference type="Gene3D" id="3.40.50.720">
    <property type="entry name" value="NAD(P)-binding Rossmann-like Domain"/>
    <property type="match status" value="1"/>
</dbReference>
<comment type="similarity">
    <text evidence="6">Belongs to the EPSP synthase family.</text>
</comment>
<keyword evidence="12 23" id="KW-0418">Kinase</keyword>
<evidence type="ECO:0000256" key="8">
    <source>
        <dbReference type="ARBA" id="ARBA00022605"/>
    </source>
</evidence>
<comment type="catalytic activity">
    <reaction evidence="21 23 24">
        <text>shikimate + ATP = 3-phosphoshikimate + ADP + H(+)</text>
        <dbReference type="Rhea" id="RHEA:13121"/>
        <dbReference type="ChEBI" id="CHEBI:15378"/>
        <dbReference type="ChEBI" id="CHEBI:30616"/>
        <dbReference type="ChEBI" id="CHEBI:36208"/>
        <dbReference type="ChEBI" id="CHEBI:145989"/>
        <dbReference type="ChEBI" id="CHEBI:456216"/>
        <dbReference type="EC" id="2.7.1.71"/>
    </reaction>
</comment>
<comment type="pathway">
    <text evidence="23 24">Metabolic intermediate biosynthesis; chorismate biosynthesis; chorismate from D-erythrose 4-phosphate and phosphoenolpyruvate: step 3/7.</text>
</comment>
<evidence type="ECO:0000256" key="4">
    <source>
        <dbReference type="ARBA" id="ARBA00006477"/>
    </source>
</evidence>
<evidence type="ECO:0000256" key="16">
    <source>
        <dbReference type="ARBA" id="ARBA00023002"/>
    </source>
</evidence>
<dbReference type="Proteomes" id="UP000789739">
    <property type="component" value="Unassembled WGS sequence"/>
</dbReference>
<keyword evidence="17 23" id="KW-0057">Aromatic amino acid biosynthesis</keyword>
<dbReference type="SUPFAM" id="SSF53223">
    <property type="entry name" value="Aminoacid dehydrogenase-like, N-terminal domain"/>
    <property type="match status" value="1"/>
</dbReference>
<dbReference type="Pfam" id="PF01202">
    <property type="entry name" value="SKI"/>
    <property type="match status" value="1"/>
</dbReference>
<dbReference type="EC" id="2.7.1.71" evidence="23"/>
<reference evidence="31" key="1">
    <citation type="submission" date="2021-06" db="EMBL/GenBank/DDBJ databases">
        <authorList>
            <person name="Kallberg Y."/>
            <person name="Tangrot J."/>
            <person name="Rosling A."/>
        </authorList>
    </citation>
    <scope>NUCLEOTIDE SEQUENCE</scope>
    <source>
        <strain evidence="31">BR232B</strain>
    </source>
</reference>
<dbReference type="InterPro" id="IPR006151">
    <property type="entry name" value="Shikm_DH/Glu-tRNA_Rdtase"/>
</dbReference>
<dbReference type="GO" id="GO:0008652">
    <property type="term" value="P:amino acid biosynthetic process"/>
    <property type="evidence" value="ECO:0007669"/>
    <property type="project" value="UniProtKB-KW"/>
</dbReference>
<dbReference type="InterPro" id="IPR031322">
    <property type="entry name" value="Shikimate/glucono_kinase"/>
</dbReference>
<dbReference type="FunFam" id="3.65.10.10:FF:000007">
    <property type="entry name" value="Pentafunctional AROM polypeptide"/>
    <property type="match status" value="1"/>
</dbReference>
<dbReference type="InterPro" id="IPR013785">
    <property type="entry name" value="Aldolase_TIM"/>
</dbReference>
<dbReference type="HAMAP" id="MF_00210">
    <property type="entry name" value="EPSP_synth"/>
    <property type="match status" value="1"/>
</dbReference>
<comment type="cofactor">
    <cofactor evidence="23 24">
        <name>Zn(2+)</name>
        <dbReference type="ChEBI" id="CHEBI:29105"/>
    </cofactor>
    <text evidence="23 24">Binds 2 Zn(2+) ions per subunit.</text>
</comment>
<evidence type="ECO:0000256" key="5">
    <source>
        <dbReference type="ARBA" id="ARBA00009349"/>
    </source>
</evidence>
<feature type="binding site" evidence="23">
    <location>
        <position position="288"/>
    </location>
    <ligand>
        <name>Zn(2+)</name>
        <dbReference type="ChEBI" id="CHEBI:29105"/>
        <note>catalytic</note>
    </ligand>
</feature>
<protein>
    <recommendedName>
        <fullName evidence="23">Pentafunctional AROM polypeptide</fullName>
    </recommendedName>
    <domain>
        <recommendedName>
            <fullName evidence="23">3-dehydroquinate synthase</fullName>
            <shortName evidence="23">DHQS</shortName>
            <ecNumber evidence="23">4.2.3.4</ecNumber>
        </recommendedName>
    </domain>
    <domain>
        <recommendedName>
            <fullName evidence="23">3-phosphoshikimate 1-carboxyvinyltransferase</fullName>
            <ecNumber evidence="23">2.5.1.19</ecNumber>
        </recommendedName>
        <alternativeName>
            <fullName evidence="23">5-enolpyruvylshikimate-3-phosphate synthase</fullName>
            <shortName evidence="23">EPSP synthase</shortName>
            <shortName evidence="23">EPSPS</shortName>
        </alternativeName>
    </domain>
    <domain>
        <recommendedName>
            <fullName evidence="23">Shikimate kinase</fullName>
            <shortName evidence="23">SK</shortName>
            <ecNumber evidence="23">2.7.1.71</ecNumber>
        </recommendedName>
    </domain>
    <domain>
        <recommendedName>
            <fullName evidence="23">3-dehydroquinate dehydratase</fullName>
            <shortName evidence="23">3-dehydroquinase</shortName>
            <ecNumber evidence="23">4.2.1.10</ecNumber>
        </recommendedName>
    </domain>
    <domain>
        <recommendedName>
            <fullName evidence="23">Shikimate dehydrogenase</fullName>
            <ecNumber evidence="23">1.1.1.25</ecNumber>
        </recommendedName>
    </domain>
</protein>
<dbReference type="GO" id="GO:0009073">
    <property type="term" value="P:aromatic amino acid family biosynthetic process"/>
    <property type="evidence" value="ECO:0007669"/>
    <property type="project" value="UniProtKB-UniRule"/>
</dbReference>
<dbReference type="NCBIfam" id="TIGR01093">
    <property type="entry name" value="aroD"/>
    <property type="match status" value="1"/>
</dbReference>
<dbReference type="SUPFAM" id="SSF56796">
    <property type="entry name" value="Dehydroquinate synthase-like"/>
    <property type="match status" value="1"/>
</dbReference>
<name>A0A9N9B9D8_9GLOM</name>
<dbReference type="PROSITE" id="PS01128">
    <property type="entry name" value="SHIKIMATE_KINASE"/>
    <property type="match status" value="1"/>
</dbReference>
<feature type="binding site" evidence="23">
    <location>
        <position position="163"/>
    </location>
    <ligand>
        <name>7-phospho-2-dehydro-3-deoxy-D-arabino-heptonate</name>
        <dbReference type="ChEBI" id="CHEBI:58394"/>
    </ligand>
</feature>
<dbReference type="PROSITE" id="PS00885">
    <property type="entry name" value="EPSP_SYNTHASE_2"/>
    <property type="match status" value="1"/>
</dbReference>
<dbReference type="NCBIfam" id="TIGR01809">
    <property type="entry name" value="Shik-DH-AROM"/>
    <property type="match status" value="1"/>
</dbReference>
<keyword evidence="11 23" id="KW-0547">Nucleotide-binding</keyword>
<dbReference type="SUPFAM" id="SSF52540">
    <property type="entry name" value="P-loop containing nucleoside triphosphate hydrolases"/>
    <property type="match status" value="1"/>
</dbReference>
<feature type="active site" description="Schiff-base intermediate with substrate; for 3-dehydroquinate dehydratase activity" evidence="23">
    <location>
        <position position="1258"/>
    </location>
</feature>
<feature type="binding site" evidence="23">
    <location>
        <begin position="125"/>
        <end position="127"/>
    </location>
    <ligand>
        <name>NAD(+)</name>
        <dbReference type="ChEBI" id="CHEBI:57540"/>
    </ligand>
</feature>
<feature type="domain" description="3-dehydroquinate synthase C-terminal" evidence="30">
    <location>
        <begin position="202"/>
        <end position="375"/>
    </location>
</feature>
<evidence type="ECO:0000313" key="32">
    <source>
        <dbReference type="Proteomes" id="UP000789739"/>
    </source>
</evidence>
<dbReference type="InterPro" id="IPR008289">
    <property type="entry name" value="Pentafunct_AroM"/>
</dbReference>
<comment type="pathway">
    <text evidence="2 23 24">Metabolic intermediate biosynthesis; chorismate biosynthesis; chorismate from D-erythrose 4-phosphate and phosphoenolpyruvate: step 6/7.</text>
</comment>
<dbReference type="CDD" id="cd01065">
    <property type="entry name" value="NAD_bind_Shikimate_DH"/>
    <property type="match status" value="1"/>
</dbReference>
<evidence type="ECO:0000256" key="21">
    <source>
        <dbReference type="ARBA" id="ARBA00048567"/>
    </source>
</evidence>
<dbReference type="EC" id="1.1.1.25" evidence="23"/>
<dbReference type="Pfam" id="PF01761">
    <property type="entry name" value="DHQ_synthase"/>
    <property type="match status" value="1"/>
</dbReference>
<evidence type="ECO:0000256" key="17">
    <source>
        <dbReference type="ARBA" id="ARBA00023141"/>
    </source>
</evidence>
<dbReference type="Pfam" id="PF00275">
    <property type="entry name" value="EPSP_synthase"/>
    <property type="match status" value="1"/>
</dbReference>
<dbReference type="PROSITE" id="PS00104">
    <property type="entry name" value="EPSP_SYNTHASE_1"/>
    <property type="match status" value="1"/>
</dbReference>
<evidence type="ECO:0000256" key="11">
    <source>
        <dbReference type="ARBA" id="ARBA00022741"/>
    </source>
</evidence>
<evidence type="ECO:0000259" key="26">
    <source>
        <dbReference type="Pfam" id="PF01488"/>
    </source>
</evidence>
<dbReference type="InterPro" id="IPR023193">
    <property type="entry name" value="EPSP_synthase_CS"/>
</dbReference>
<dbReference type="Pfam" id="PF18317">
    <property type="entry name" value="SDH_C"/>
    <property type="match status" value="1"/>
</dbReference>
<dbReference type="InterPro" id="IPR046346">
    <property type="entry name" value="Aminoacid_DH-like_N_sf"/>
</dbReference>
<keyword evidence="32" id="KW-1185">Reference proteome</keyword>
<dbReference type="EC" id="2.5.1.19" evidence="23"/>
<comment type="subunit">
    <text evidence="23 24">Homodimer.</text>
</comment>
<dbReference type="InterPro" id="IPR000623">
    <property type="entry name" value="Shikimate_kinase/TSH1"/>
</dbReference>
<comment type="similarity">
    <text evidence="4">In the 2nd section; belongs to the type-I 3-dehydroquinase family.</text>
</comment>
<feature type="binding site" evidence="23">
    <location>
        <position position="304"/>
    </location>
    <ligand>
        <name>Zn(2+)</name>
        <dbReference type="ChEBI" id="CHEBI:29105"/>
        <note>catalytic</note>
    </ligand>
</feature>
<evidence type="ECO:0000256" key="9">
    <source>
        <dbReference type="ARBA" id="ARBA00022679"/>
    </source>
</evidence>
<dbReference type="InterPro" id="IPR056179">
    <property type="entry name" value="DHQS_C"/>
</dbReference>
<dbReference type="InterPro" id="IPR041121">
    <property type="entry name" value="SDH_C"/>
</dbReference>
<evidence type="ECO:0000256" key="12">
    <source>
        <dbReference type="ARBA" id="ARBA00022777"/>
    </source>
</evidence>
<dbReference type="EMBL" id="CAJVPI010000657">
    <property type="protein sequence ID" value="CAG8560149.1"/>
    <property type="molecule type" value="Genomic_DNA"/>
</dbReference>
<keyword evidence="16 23" id="KW-0560">Oxidoreductase</keyword>
<dbReference type="GO" id="GO:0003855">
    <property type="term" value="F:3-dehydroquinate dehydratase activity"/>
    <property type="evidence" value="ECO:0007669"/>
    <property type="project" value="UniProtKB-UniRule"/>
</dbReference>
<feature type="active site" description="For EPSP synthase activity" evidence="23">
    <location>
        <position position="849"/>
    </location>
</feature>
<accession>A0A9N9B9D8</accession>
<comment type="catalytic activity">
    <reaction evidence="23 24">
        <text>7-phospho-2-dehydro-3-deoxy-D-arabino-heptonate = 3-dehydroquinate + phosphate</text>
        <dbReference type="Rhea" id="RHEA:21968"/>
        <dbReference type="ChEBI" id="CHEBI:32364"/>
        <dbReference type="ChEBI" id="CHEBI:43474"/>
        <dbReference type="ChEBI" id="CHEBI:58394"/>
        <dbReference type="EC" id="4.2.3.4"/>
    </reaction>
</comment>
<comment type="pathway">
    <text evidence="23 24">Metabolic intermediate biosynthesis; chorismate biosynthesis; chorismate from D-erythrose 4-phosphate and phosphoenolpyruvate: step 4/7.</text>
</comment>
<comment type="catalytic activity">
    <reaction evidence="20">
        <text>3-phosphoshikimate + phosphoenolpyruvate = 5-O-(1-carboxyvinyl)-3-phosphoshikimate + phosphate</text>
        <dbReference type="Rhea" id="RHEA:21256"/>
        <dbReference type="ChEBI" id="CHEBI:43474"/>
        <dbReference type="ChEBI" id="CHEBI:57701"/>
        <dbReference type="ChEBI" id="CHEBI:58702"/>
        <dbReference type="ChEBI" id="CHEBI:145989"/>
        <dbReference type="EC" id="2.5.1.19"/>
    </reaction>
    <physiologicalReaction direction="left-to-right" evidence="20">
        <dbReference type="Rhea" id="RHEA:21257"/>
    </physiologicalReaction>
</comment>
<feature type="domain" description="Quinate/shikimate 5-dehydrogenase/glutamyl-tRNA reductase" evidence="26">
    <location>
        <begin position="1460"/>
        <end position="1535"/>
    </location>
</feature>
<feature type="binding site" evidence="23">
    <location>
        <begin position="205"/>
        <end position="208"/>
    </location>
    <ligand>
        <name>7-phospho-2-dehydro-3-deoxy-D-arabino-heptonate</name>
        <dbReference type="ChEBI" id="CHEBI:58394"/>
    </ligand>
</feature>
<dbReference type="GO" id="GO:0009423">
    <property type="term" value="P:chorismate biosynthetic process"/>
    <property type="evidence" value="ECO:0007669"/>
    <property type="project" value="UniProtKB-UniRule"/>
</dbReference>
<feature type="binding site" evidence="23">
    <location>
        <position position="141"/>
    </location>
    <ligand>
        <name>7-phospho-2-dehydro-3-deoxy-D-arabino-heptonate</name>
        <dbReference type="ChEBI" id="CHEBI:58394"/>
    </ligand>
</feature>
<evidence type="ECO:0000256" key="6">
    <source>
        <dbReference type="ARBA" id="ARBA00009948"/>
    </source>
</evidence>
<feature type="binding site" evidence="23">
    <location>
        <position position="172"/>
    </location>
    <ligand>
        <name>NAD(+)</name>
        <dbReference type="ChEBI" id="CHEBI:57540"/>
    </ligand>
</feature>
<dbReference type="FunFam" id="1.20.1090.10:FF:000007">
    <property type="entry name" value="Pentafunctional AROM polypeptide"/>
    <property type="match status" value="1"/>
</dbReference>
<dbReference type="CDD" id="cd00502">
    <property type="entry name" value="DHQase_I"/>
    <property type="match status" value="1"/>
</dbReference>
<organism evidence="31 32">
    <name type="scientific">Paraglomus brasilianum</name>
    <dbReference type="NCBI Taxonomy" id="144538"/>
    <lineage>
        <taxon>Eukaryota</taxon>
        <taxon>Fungi</taxon>
        <taxon>Fungi incertae sedis</taxon>
        <taxon>Mucoromycota</taxon>
        <taxon>Glomeromycotina</taxon>
        <taxon>Glomeromycetes</taxon>
        <taxon>Paraglomerales</taxon>
        <taxon>Paraglomeraceae</taxon>
        <taxon>Paraglomus</taxon>
    </lineage>
</organism>
<dbReference type="GO" id="GO:0004764">
    <property type="term" value="F:shikimate 3-dehydrogenase (NADP+) activity"/>
    <property type="evidence" value="ECO:0007669"/>
    <property type="project" value="UniProtKB-UniRule"/>
</dbReference>
<dbReference type="FunFam" id="3.40.50.300:FF:001256">
    <property type="entry name" value="Pentafunctional AROM polypeptide"/>
    <property type="match status" value="1"/>
</dbReference>
<evidence type="ECO:0000256" key="14">
    <source>
        <dbReference type="ARBA" id="ARBA00022840"/>
    </source>
</evidence>
<evidence type="ECO:0000256" key="10">
    <source>
        <dbReference type="ARBA" id="ARBA00022723"/>
    </source>
</evidence>
<evidence type="ECO:0000256" key="1">
    <source>
        <dbReference type="ARBA" id="ARBA00004496"/>
    </source>
</evidence>
<evidence type="ECO:0000259" key="30">
    <source>
        <dbReference type="Pfam" id="PF24621"/>
    </source>
</evidence>
<dbReference type="EC" id="4.2.1.10" evidence="23"/>
<dbReference type="InterPro" id="IPR013792">
    <property type="entry name" value="RNA3'P_cycl/enolpyr_Trfase_a/b"/>
</dbReference>
<keyword evidence="7 23" id="KW-0963">Cytoplasm</keyword>
<feature type="binding site" evidence="23">
    <location>
        <position position="201"/>
    </location>
    <ligand>
        <name>NAD(+)</name>
        <dbReference type="ChEBI" id="CHEBI:57540"/>
    </ligand>
</feature>
<dbReference type="PRINTS" id="PR01100">
    <property type="entry name" value="SHIKIMTKNASE"/>
</dbReference>
<dbReference type="NCBIfam" id="TIGR01357">
    <property type="entry name" value="aroB"/>
    <property type="match status" value="1"/>
</dbReference>
<dbReference type="InterPro" id="IPR030960">
    <property type="entry name" value="DHQS/DOIS_N"/>
</dbReference>
<dbReference type="NCBIfam" id="TIGR01356">
    <property type="entry name" value="aroA"/>
    <property type="match status" value="1"/>
</dbReference>
<keyword evidence="14 23" id="KW-0067">ATP-binding</keyword>
<dbReference type="InterPro" id="IPR016037">
    <property type="entry name" value="DHQ_synth_AroB"/>
</dbReference>
<dbReference type="Gene3D" id="3.65.10.10">
    <property type="entry name" value="Enolpyruvate transferase domain"/>
    <property type="match status" value="2"/>
</dbReference>
<dbReference type="CDD" id="cd08195">
    <property type="entry name" value="DHQS"/>
    <property type="match status" value="1"/>
</dbReference>
<feature type="active site" description="Proton acceptor; for 3-dehydroquinate dehydratase activity" evidence="23">
    <location>
        <position position="1230"/>
    </location>
</feature>
<dbReference type="SUPFAM" id="SSF55205">
    <property type="entry name" value="EPT/RTPC-like"/>
    <property type="match status" value="1"/>
</dbReference>
<dbReference type="CDD" id="cd01556">
    <property type="entry name" value="EPSP_synthase"/>
    <property type="match status" value="1"/>
</dbReference>
<dbReference type="InterPro" id="IPR006264">
    <property type="entry name" value="EPSP_synthase"/>
</dbReference>
<evidence type="ECO:0000256" key="13">
    <source>
        <dbReference type="ARBA" id="ARBA00022833"/>
    </source>
</evidence>
<feature type="binding site" evidence="23">
    <location>
        <position position="373"/>
    </location>
    <ligand>
        <name>7-phospho-2-dehydro-3-deoxy-D-arabino-heptonate</name>
        <dbReference type="ChEBI" id="CHEBI:58394"/>
    </ligand>
</feature>
<dbReference type="GO" id="GO:0005737">
    <property type="term" value="C:cytoplasm"/>
    <property type="evidence" value="ECO:0007669"/>
    <property type="project" value="UniProtKB-SubCell"/>
</dbReference>
<dbReference type="InterPro" id="IPR010110">
    <property type="entry name" value="Shikimate_DH_AroM-type"/>
</dbReference>
<dbReference type="CDD" id="cd00464">
    <property type="entry name" value="SK"/>
    <property type="match status" value="1"/>
</dbReference>
<comment type="similarity">
    <text evidence="23 24">In the 2nd section; belongs to the EPSP synthase family.</text>
</comment>
<feature type="binding site" evidence="23">
    <location>
        <position position="288"/>
    </location>
    <ligand>
        <name>7-phospho-2-dehydro-3-deoxy-D-arabino-heptonate</name>
        <dbReference type="ChEBI" id="CHEBI:58394"/>
    </ligand>
</feature>
<keyword evidence="15 23" id="KW-0521">NADP</keyword>
<comment type="pathway">
    <text evidence="23 24">Metabolic intermediate biosynthesis; chorismate biosynthesis; chorismate from D-erythrose 4-phosphate and phosphoenolpyruvate: step 2/7.</text>
</comment>
<feature type="region of interest" description="3-dehydroquinate synthase" evidence="23">
    <location>
        <begin position="1"/>
        <end position="401"/>
    </location>
</feature>
<evidence type="ECO:0000259" key="28">
    <source>
        <dbReference type="Pfam" id="PF08501"/>
    </source>
</evidence>
<dbReference type="InterPro" id="IPR036968">
    <property type="entry name" value="Enolpyruvate_Tfrase_sf"/>
</dbReference>
<evidence type="ECO:0000256" key="18">
    <source>
        <dbReference type="ARBA" id="ARBA00023239"/>
    </source>
</evidence>
<keyword evidence="10 23" id="KW-0479">Metal-binding</keyword>
<comment type="catalytic activity">
    <reaction evidence="23 24">
        <text>3-dehydroquinate = 3-dehydroshikimate + H2O</text>
        <dbReference type="Rhea" id="RHEA:21096"/>
        <dbReference type="ChEBI" id="CHEBI:15377"/>
        <dbReference type="ChEBI" id="CHEBI:16630"/>
        <dbReference type="ChEBI" id="CHEBI:32364"/>
        <dbReference type="EC" id="4.2.1.10"/>
    </reaction>
</comment>
<comment type="caution">
    <text evidence="23">Lacks conserved residue(s) required for the propagation of feature annotation.</text>
</comment>
<keyword evidence="19 23" id="KW-0511">Multifunctional enzyme</keyword>
<dbReference type="GO" id="GO:0003856">
    <property type="term" value="F:3-dehydroquinate synthase activity"/>
    <property type="evidence" value="ECO:0007669"/>
    <property type="project" value="UniProtKB-UniRule"/>
</dbReference>
<feature type="region of interest" description="Shikimate dehydrogenase" evidence="23">
    <location>
        <begin position="1339"/>
        <end position="1624"/>
    </location>
</feature>
<dbReference type="GO" id="GO:0005524">
    <property type="term" value="F:ATP binding"/>
    <property type="evidence" value="ECO:0007669"/>
    <property type="project" value="UniProtKB-UniRule"/>
</dbReference>
<evidence type="ECO:0000259" key="27">
    <source>
        <dbReference type="Pfam" id="PF01761"/>
    </source>
</evidence>
<feature type="binding site" evidence="23">
    <location>
        <begin position="908"/>
        <end position="915"/>
    </location>
    <ligand>
        <name>ATP</name>
        <dbReference type="ChEBI" id="CHEBI:30616"/>
    </ligand>
</feature>
<feature type="binding site" evidence="23">
    <location>
        <begin position="190"/>
        <end position="193"/>
    </location>
    <ligand>
        <name>NAD(+)</name>
        <dbReference type="ChEBI" id="CHEBI:57540"/>
    </ligand>
</feature>
<dbReference type="PANTHER" id="PTHR21090">
    <property type="entry name" value="AROM/DEHYDROQUINATE SYNTHASE"/>
    <property type="match status" value="1"/>
</dbReference>
<comment type="function">
    <text evidence="22 23 24">The AROM polypeptide catalyzes 5 consecutive enzymatic reactions in prechorismate polyaromatic amino acid biosynthesis.</text>
</comment>
<dbReference type="SUPFAM" id="SSF51569">
    <property type="entry name" value="Aldolase"/>
    <property type="match status" value="1"/>
</dbReference>
<comment type="similarity">
    <text evidence="23">In the N-terminal section; belongs to the sugar phosphate cyclases superfamily. Dehydroquinate synthase family.</text>
</comment>
<dbReference type="Pfam" id="PF01488">
    <property type="entry name" value="Shikimate_DH"/>
    <property type="match status" value="1"/>
</dbReference>
<dbReference type="OrthoDB" id="197068at2759"/>
<feature type="domain" description="Enolpyruvate transferase" evidence="25">
    <location>
        <begin position="431"/>
        <end position="861"/>
    </location>
</feature>
<dbReference type="Gene3D" id="3.20.20.70">
    <property type="entry name" value="Aldolase class I"/>
    <property type="match status" value="1"/>
</dbReference>
<evidence type="ECO:0000256" key="3">
    <source>
        <dbReference type="ARBA" id="ARBA00004842"/>
    </source>
</evidence>
<evidence type="ECO:0000256" key="20">
    <source>
        <dbReference type="ARBA" id="ARBA00044633"/>
    </source>
</evidence>
<dbReference type="HAMAP" id="MF_00109">
    <property type="entry name" value="Shikimate_kinase"/>
    <property type="match status" value="1"/>
</dbReference>
<dbReference type="PANTHER" id="PTHR21090:SF5">
    <property type="entry name" value="PENTAFUNCTIONAL AROM POLYPEPTIDE"/>
    <property type="match status" value="1"/>
</dbReference>
<feature type="binding site" evidence="23">
    <location>
        <position position="173"/>
    </location>
    <ligand>
        <name>7-phospho-2-dehydro-3-deoxy-D-arabino-heptonate</name>
        <dbReference type="ChEBI" id="CHEBI:58394"/>
    </ligand>
</feature>
<dbReference type="InterPro" id="IPR027417">
    <property type="entry name" value="P-loop_NTPase"/>
</dbReference>
<comment type="similarity">
    <text evidence="23 24">In the C-terminal section; belongs to the shikimate dehydrogenase family.</text>
</comment>
<dbReference type="SUPFAM" id="SSF51735">
    <property type="entry name" value="NAD(P)-binding Rossmann-fold domains"/>
    <property type="match status" value="1"/>
</dbReference>
<feature type="active site" description="Proton acceptor; for 3-dehydroquinate synthase activity" evidence="23">
    <location>
        <position position="277"/>
    </location>
</feature>
<evidence type="ECO:0000256" key="19">
    <source>
        <dbReference type="ARBA" id="ARBA00023268"/>
    </source>
</evidence>
<feature type="binding site" evidence="23">
    <location>
        <position position="205"/>
    </location>
    <ligand>
        <name>Zn(2+)</name>
        <dbReference type="ChEBI" id="CHEBI:29105"/>
        <note>catalytic</note>
    </ligand>
</feature>
<comment type="similarity">
    <text evidence="24">In the N-terminal section; belongs to the dehydroquinate synthase family.</text>
</comment>
<evidence type="ECO:0000259" key="25">
    <source>
        <dbReference type="Pfam" id="PF00275"/>
    </source>
</evidence>
<evidence type="ECO:0000256" key="7">
    <source>
        <dbReference type="ARBA" id="ARBA00022490"/>
    </source>
</evidence>
<feature type="active site" description="Proton acceptor; for 3-dehydroquinate synthase activity" evidence="23">
    <location>
        <position position="292"/>
    </location>
</feature>
<dbReference type="Pfam" id="PF24621">
    <property type="entry name" value="DHQS_C"/>
    <property type="match status" value="1"/>
</dbReference>
<dbReference type="EC" id="4.2.3.4" evidence="23"/>
<dbReference type="GO" id="GO:0003866">
    <property type="term" value="F:3-phosphoshikimate 1-carboxyvinyltransferase activity"/>
    <property type="evidence" value="ECO:0007669"/>
    <property type="project" value="UniProtKB-UniRule"/>
</dbReference>
<feature type="binding site" evidence="23">
    <location>
        <begin position="150"/>
        <end position="151"/>
    </location>
    <ligand>
        <name>NAD(+)</name>
        <dbReference type="ChEBI" id="CHEBI:57540"/>
    </ligand>
</feature>
<dbReference type="GO" id="GO:0004765">
    <property type="term" value="F:shikimate kinase activity"/>
    <property type="evidence" value="ECO:0007669"/>
    <property type="project" value="UniProtKB-UniRule"/>
</dbReference>
<dbReference type="HAMAP" id="MF_03143">
    <property type="entry name" value="Pentafunct_AroM"/>
    <property type="match status" value="1"/>
</dbReference>
<comment type="catalytic activity">
    <reaction evidence="23 24">
        <text>shikimate + NADP(+) = 3-dehydroshikimate + NADPH + H(+)</text>
        <dbReference type="Rhea" id="RHEA:17737"/>
        <dbReference type="ChEBI" id="CHEBI:15378"/>
        <dbReference type="ChEBI" id="CHEBI:16630"/>
        <dbReference type="ChEBI" id="CHEBI:36208"/>
        <dbReference type="ChEBI" id="CHEBI:57783"/>
        <dbReference type="ChEBI" id="CHEBI:58349"/>
        <dbReference type="EC" id="1.1.1.25"/>
    </reaction>
</comment>
<evidence type="ECO:0000256" key="23">
    <source>
        <dbReference type="HAMAP-Rule" id="MF_03143"/>
    </source>
</evidence>
<dbReference type="Gene3D" id="3.40.50.10860">
    <property type="entry name" value="Leucine Dehydrogenase, chain A, domain 1"/>
    <property type="match status" value="1"/>
</dbReference>
<feature type="domain" description="Shikimate dehydrogenase substrate binding N-terminal" evidence="28">
    <location>
        <begin position="1344"/>
        <end position="1424"/>
    </location>
</feature>
<dbReference type="InterPro" id="IPR013708">
    <property type="entry name" value="Shikimate_DH-bd_N"/>
</dbReference>
<dbReference type="InterPro" id="IPR036291">
    <property type="entry name" value="NAD(P)-bd_dom_sf"/>
</dbReference>
<evidence type="ECO:0000256" key="15">
    <source>
        <dbReference type="ARBA" id="ARBA00022857"/>
    </source>
</evidence>
<dbReference type="InterPro" id="IPR001381">
    <property type="entry name" value="DHquinase_I"/>
</dbReference>
<dbReference type="Pfam" id="PF01487">
    <property type="entry name" value="DHquinase_I"/>
    <property type="match status" value="1"/>
</dbReference>
<feature type="binding site" evidence="23">
    <location>
        <begin position="94"/>
        <end position="97"/>
    </location>
    <ligand>
        <name>NAD(+)</name>
        <dbReference type="ChEBI" id="CHEBI:57540"/>
    </ligand>
</feature>
<evidence type="ECO:0000256" key="2">
    <source>
        <dbReference type="ARBA" id="ARBA00004811"/>
    </source>
</evidence>
<comment type="pathway">
    <text evidence="3 23 24">Metabolic intermediate biosynthesis; chorismate biosynthesis; chorismate from D-erythrose 4-phosphate and phosphoenolpyruvate: step 5/7.</text>
</comment>
<dbReference type="PIRSF" id="PIRSF000514">
    <property type="entry name" value="Pentafunct_AroM"/>
    <property type="match status" value="1"/>
</dbReference>
<feature type="binding site" evidence="23">
    <location>
        <position position="304"/>
    </location>
    <ligand>
        <name>7-phospho-2-dehydro-3-deoxy-D-arabino-heptonate</name>
        <dbReference type="ChEBI" id="CHEBI:58394"/>
    </ligand>
</feature>
<dbReference type="Gene3D" id="1.20.1090.10">
    <property type="entry name" value="Dehydroquinate synthase-like - alpha domain"/>
    <property type="match status" value="1"/>
</dbReference>
<evidence type="ECO:0000256" key="24">
    <source>
        <dbReference type="PIRNR" id="PIRNR000514"/>
    </source>
</evidence>
<evidence type="ECO:0000313" key="31">
    <source>
        <dbReference type="EMBL" id="CAG8560149.1"/>
    </source>
</evidence>
<dbReference type="FunFam" id="3.20.20.70:FF:000135">
    <property type="entry name" value="Pentafunctional AROM polypeptide"/>
    <property type="match status" value="1"/>
</dbReference>
<dbReference type="GO" id="GO:0046872">
    <property type="term" value="F:metal ion binding"/>
    <property type="evidence" value="ECO:0007669"/>
    <property type="project" value="UniProtKB-UniRule"/>
</dbReference>
<sequence>MSSSNPYPEPDVLKVSVLDKDSIIFGFHLTDYMIRDILTNIPSLSYAIITDKNIAPLYMQTITSRFDIISDELFSNKSIPTKPRLITYVIPPGEQSKSRVVKAQIEDYLLSQCCTRDTCIMALGGGVIGDLVGYVAATFMRGVSFVQIPTSLLAMADSSVGGKTAIDTPHGKNLIGAFWQPKRVFIDLAYLDTLPKRQFANGMAEIIKTAAFWDEKFFVMLENGEQEIQNAATNKDGGVEYQGCNLSTRTSSQSLLLSVLYEAVKVKAYVVTHDERESGLRGILNFGHTIGHAIEAILSPELLHGECVSIGMIKEVEIARNLGYLNQVAVGRLYRCLQSYGLPVSLDDKKVKDLVGSKHCAVDKLLDIMKVDKKNQGDKKKVVILTGIGKTLEKKATIVSDEVIRLVLSPAMKVKPVHESSFPSVRDITLVTPGSKSISNRALVLAALGAGVCRLKGLLHSDDTQVMLNALQKLGGAKFEWEDDGETLVVTGGGGILQVPNTELYLGNAGTASRFLASVCTLVQPSKLTEQNKHTVLTGNDRMKQRPIGPLVNTLRENGCDIKYIENEGCLPLAITPSSIGFRGGHVSLSASLSSQYVSSILMCAPYANEPVTLQLTGGQVISQQYIDMTIAMMKSFGIETERLNDNVYKIPKSCYRNPEVYVVESDASSATYPLAIAAITGTKCTISNIGTSSLQGDAAFAVKVLKPMGCNVVQTDTSTTVEGPPIGSLSPIPTINMESMTDAFLTASVLAAVAKRDSNNERVTRITGIANQRVKECNRIAAMVQELSKFGVQASELPDGIEIHGADISALKSLADGVNCYDDHRIAMSFSVLACVIPGGAVINEKKCVEKTWPQWWDTLERKLNIELQGVDIEAGNKNSLTALFEIGRKRKNTTPGKHNTTIVLIGMRGAGKTTLGKLASNVLKRKFIDADVYLEQSLNTTIDDYVSTNGWDAFRTKESEHLSTLLSQYPTDYIIACGGGVVEREVNRILLKKFIDEGGKVVHIVRDIEEVINYLNEDNSRPAWGEDIRNVWNRRKILYEENSNYEFNCMNITISNDLVTSNVIDLEKWKRVEADFIRFIKFLAGEDTNQVTDGKRSFFLSLTYPDLTVALEHFTTIMHGIDAVELRVDLLSDQSSSNSSSYHPPVDYVAQQLYLLRRHTHLPIIFTVRSQSQGGKFPDNKEKEMFDLLHYALKWGCEYVDVEIGTSRDLVTKLIRSKGHTKIIASWHDISGRMKWNGDEVKEVYKTANDCGDIIKIIGVANELNDNFALYEFVASLPSDSKPIIAINMKANGQLSRILNNTLTPVTHPLLPVAAAPGQVSVHEIHSARHLLGILPKRNYYLFGTPIKYSMSPTIHNTGFAVLGLPHQYHLFETDNIVGIEPIIESEDFGGASVTIPYKIGVLKYLDEVSESARQIGAVNTVIAVRDKDNKRRLVGDNTDWLGIMYSIERALGDSNSSYQESAGLVIGAGGTSRAALYALHQLGISPIYLFNRTLANAQSLAASFPSDYGITVIPSLSEPLSSPPQIIVSTIPATADVEIPKEILKFTEITKNKMGVIVEMAYKSRKTKLLQVAESFGNDRWIGVEGVQVIVEQGVWQFEKWTGCRAPRNAIEQKVAEKYTA</sequence>
<evidence type="ECO:0000259" key="29">
    <source>
        <dbReference type="Pfam" id="PF18317"/>
    </source>
</evidence>
<feature type="domain" description="SDH C-terminal" evidence="29">
    <location>
        <begin position="1594"/>
        <end position="1618"/>
    </location>
</feature>
<dbReference type="InterPro" id="IPR023000">
    <property type="entry name" value="Shikimate_kinase_CS"/>
</dbReference>
<evidence type="ECO:0000256" key="22">
    <source>
        <dbReference type="ARBA" id="ARBA00054455"/>
    </source>
</evidence>
<keyword evidence="13 23" id="KW-0862">Zinc</keyword>
<proteinExistence type="inferred from homology"/>
<gene>
    <name evidence="31" type="ORF">PBRASI_LOCUS5548</name>
</gene>
<feature type="binding site" evidence="23">
    <location>
        <position position="130"/>
    </location>
    <ligand>
        <name>NAD(+)</name>
        <dbReference type="ChEBI" id="CHEBI:57540"/>
    </ligand>
</feature>
<dbReference type="FunFam" id="3.40.50.1970:FF:000007">
    <property type="entry name" value="Pentafunctional AROM polypeptide"/>
    <property type="match status" value="1"/>
</dbReference>
<comment type="caution">
    <text evidence="31">The sequence shown here is derived from an EMBL/GenBank/DDBJ whole genome shotgun (WGS) entry which is preliminary data.</text>
</comment>
<dbReference type="Pfam" id="PF08501">
    <property type="entry name" value="Shikimate_dh_N"/>
    <property type="match status" value="1"/>
</dbReference>
<comment type="subcellular location">
    <subcellularLocation>
        <location evidence="1 23 24">Cytoplasm</location>
    </subcellularLocation>
</comment>
<dbReference type="InterPro" id="IPR001986">
    <property type="entry name" value="Enolpyruvate_Tfrase_dom"/>
</dbReference>